<dbReference type="CDD" id="cd00072">
    <property type="entry name" value="GYF"/>
    <property type="match status" value="1"/>
</dbReference>
<sequence length="712" mass="76661">MKPSIGFTEDMGELNEKKKDNLEKPRIFYFGRKEREPTSSLKGGDALDDIGNREHKAPSYSAGMEPSVSSIETDKIWHYQDPSGNIQGPFSMTMLRKWNVTGNFPHDLRIWRVNGKESDSILLTDALDGKYCKQTDLFENNSSSMLGVRIASADEKNDNCKEDTNVKQMESKRSEARWNLVENSATACCNGDNEFLRSNECGADSSPCVTTADGVNSNGGQNESPLPQGDVMMVDNHSPGRHQVCSSLPSSTFSGQPFESVSHQTSQSHEVEGCVSGQSNANNDVNKTSEEETVTACGTEGGSEGKASQSCGQSWISPPPSRPSNGWSSNCRLISLVKVIEAEQNREIDFSDLLSPTAKSCHGNSKGQAAENKQSPSSNMPVQDSVPSWSTASSLVGGGPQLPDVAGEWGGYSSTPTKPVDEWDSNLVTQSSLRPTELASDHAATPTSGNCQLTHSSPANLATNISSWPEIAHEPVSDLSLADESVSDLLAEVEAMESLSGLPSPTSILRCSGDLTQGSEHDCFSPVDGLSPPLDPVRSDAWSSTSDIQMPSQSTVTTEPFAVPQAEILGAQKSSGAHSSTSTEMDEDTRPDNISAARQSITHFDASPMTTWGMTTRDSTWRPGSETRVASWGTINGNSNLNYGGFDQESIVLGYGTDHIRVQENGSMNSGTYDDNAGYWANQTSYSGPRDRDFQGKGSSFNRGRSSWNGRQ</sequence>
<accession>A0AAV5LVM5</accession>
<dbReference type="PANTHER" id="PTHR46695:SF4">
    <property type="entry name" value="ZINC FINGER CCCH DOMAIN-CONTAINING PROTEIN 44"/>
    <property type="match status" value="1"/>
</dbReference>
<proteinExistence type="predicted"/>
<feature type="domain" description="GYF" evidence="2">
    <location>
        <begin position="74"/>
        <end position="128"/>
    </location>
</feature>
<evidence type="ECO:0000313" key="3">
    <source>
        <dbReference type="EMBL" id="GKV41515.1"/>
    </source>
</evidence>
<dbReference type="SMART" id="SM00444">
    <property type="entry name" value="GYF"/>
    <property type="match status" value="1"/>
</dbReference>
<dbReference type="Pfam" id="PF02213">
    <property type="entry name" value="GYF"/>
    <property type="match status" value="1"/>
</dbReference>
<feature type="compositionally biased region" description="Polar residues" evidence="1">
    <location>
        <begin position="306"/>
        <end position="316"/>
    </location>
</feature>
<feature type="region of interest" description="Disordered" evidence="1">
    <location>
        <begin position="571"/>
        <end position="590"/>
    </location>
</feature>
<feature type="region of interest" description="Disordered" evidence="1">
    <location>
        <begin position="666"/>
        <end position="712"/>
    </location>
</feature>
<dbReference type="Proteomes" id="UP001054252">
    <property type="component" value="Unassembled WGS sequence"/>
</dbReference>
<dbReference type="Gene3D" id="3.30.1490.40">
    <property type="match status" value="1"/>
</dbReference>
<dbReference type="PANTHER" id="PTHR46695">
    <property type="entry name" value="ZINC FINGER CCCH DOMAIN-CONTAINING PROTEIN 44-RELATED"/>
    <property type="match status" value="1"/>
</dbReference>
<dbReference type="AlphaFoldDB" id="A0AAV5LVM5"/>
<dbReference type="EMBL" id="BPVZ01000150">
    <property type="protein sequence ID" value="GKV41515.1"/>
    <property type="molecule type" value="Genomic_DNA"/>
</dbReference>
<evidence type="ECO:0000259" key="2">
    <source>
        <dbReference type="PROSITE" id="PS50829"/>
    </source>
</evidence>
<feature type="compositionally biased region" description="Polar residues" evidence="1">
    <location>
        <begin position="572"/>
        <end position="583"/>
    </location>
</feature>
<gene>
    <name evidence="3" type="ORF">SLEP1_g49033</name>
</gene>
<feature type="region of interest" description="Disordered" evidence="1">
    <location>
        <begin position="241"/>
        <end position="327"/>
    </location>
</feature>
<evidence type="ECO:0000256" key="1">
    <source>
        <dbReference type="SAM" id="MobiDB-lite"/>
    </source>
</evidence>
<name>A0AAV5LVM5_9ROSI</name>
<dbReference type="SUPFAM" id="SSF55277">
    <property type="entry name" value="GYF domain"/>
    <property type="match status" value="1"/>
</dbReference>
<feature type="compositionally biased region" description="Polar residues" evidence="1">
    <location>
        <begin position="362"/>
        <end position="394"/>
    </location>
</feature>
<dbReference type="PROSITE" id="PS50829">
    <property type="entry name" value="GYF"/>
    <property type="match status" value="1"/>
</dbReference>
<keyword evidence="4" id="KW-1185">Reference proteome</keyword>
<organism evidence="3 4">
    <name type="scientific">Rubroshorea leprosula</name>
    <dbReference type="NCBI Taxonomy" id="152421"/>
    <lineage>
        <taxon>Eukaryota</taxon>
        <taxon>Viridiplantae</taxon>
        <taxon>Streptophyta</taxon>
        <taxon>Embryophyta</taxon>
        <taxon>Tracheophyta</taxon>
        <taxon>Spermatophyta</taxon>
        <taxon>Magnoliopsida</taxon>
        <taxon>eudicotyledons</taxon>
        <taxon>Gunneridae</taxon>
        <taxon>Pentapetalae</taxon>
        <taxon>rosids</taxon>
        <taxon>malvids</taxon>
        <taxon>Malvales</taxon>
        <taxon>Dipterocarpaceae</taxon>
        <taxon>Rubroshorea</taxon>
    </lineage>
</organism>
<feature type="region of interest" description="Disordered" evidence="1">
    <location>
        <begin position="33"/>
        <end position="66"/>
    </location>
</feature>
<feature type="compositionally biased region" description="Polar residues" evidence="1">
    <location>
        <begin position="697"/>
        <end position="712"/>
    </location>
</feature>
<protein>
    <recommendedName>
        <fullName evidence="2">GYF domain-containing protein</fullName>
    </recommendedName>
</protein>
<evidence type="ECO:0000313" key="4">
    <source>
        <dbReference type="Proteomes" id="UP001054252"/>
    </source>
</evidence>
<feature type="region of interest" description="Disordered" evidence="1">
    <location>
        <begin position="359"/>
        <end position="423"/>
    </location>
</feature>
<dbReference type="InterPro" id="IPR035445">
    <property type="entry name" value="GYF-like_dom_sf"/>
</dbReference>
<comment type="caution">
    <text evidence="3">The sequence shown here is derived from an EMBL/GenBank/DDBJ whole genome shotgun (WGS) entry which is preliminary data.</text>
</comment>
<feature type="compositionally biased region" description="Polar residues" evidence="1">
    <location>
        <begin position="244"/>
        <end position="268"/>
    </location>
</feature>
<reference evidence="3 4" key="1">
    <citation type="journal article" date="2021" name="Commun. Biol.">
        <title>The genome of Shorea leprosula (Dipterocarpaceae) highlights the ecological relevance of drought in aseasonal tropical rainforests.</title>
        <authorList>
            <person name="Ng K.K.S."/>
            <person name="Kobayashi M.J."/>
            <person name="Fawcett J.A."/>
            <person name="Hatakeyama M."/>
            <person name="Paape T."/>
            <person name="Ng C.H."/>
            <person name="Ang C.C."/>
            <person name="Tnah L.H."/>
            <person name="Lee C.T."/>
            <person name="Nishiyama T."/>
            <person name="Sese J."/>
            <person name="O'Brien M.J."/>
            <person name="Copetti D."/>
            <person name="Mohd Noor M.I."/>
            <person name="Ong R.C."/>
            <person name="Putra M."/>
            <person name="Sireger I.Z."/>
            <person name="Indrioko S."/>
            <person name="Kosugi Y."/>
            <person name="Izuno A."/>
            <person name="Isagi Y."/>
            <person name="Lee S.L."/>
            <person name="Shimizu K.K."/>
        </authorList>
    </citation>
    <scope>NUCLEOTIDE SEQUENCE [LARGE SCALE GENOMIC DNA]</scope>
    <source>
        <strain evidence="3">214</strain>
    </source>
</reference>
<dbReference type="InterPro" id="IPR003169">
    <property type="entry name" value="GYF"/>
</dbReference>
<feature type="compositionally biased region" description="Polar residues" evidence="1">
    <location>
        <begin position="276"/>
        <end position="286"/>
    </location>
</feature>